<accession>A0A0S7BDG9</accession>
<dbReference type="EMBL" id="DF967972">
    <property type="protein sequence ID" value="GAP12390.1"/>
    <property type="molecule type" value="Genomic_DNA"/>
</dbReference>
<dbReference type="Pfam" id="PF02361">
    <property type="entry name" value="CbiQ"/>
    <property type="match status" value="1"/>
</dbReference>
<dbReference type="GO" id="GO:0005886">
    <property type="term" value="C:plasma membrane"/>
    <property type="evidence" value="ECO:0007669"/>
    <property type="project" value="UniProtKB-ARBA"/>
</dbReference>
<evidence type="ECO:0000256" key="5">
    <source>
        <dbReference type="SAM" id="Phobius"/>
    </source>
</evidence>
<evidence type="ECO:0000313" key="7">
    <source>
        <dbReference type="Proteomes" id="UP000055060"/>
    </source>
</evidence>
<feature type="transmembrane region" description="Helical" evidence="5">
    <location>
        <begin position="71"/>
        <end position="87"/>
    </location>
</feature>
<dbReference type="PANTHER" id="PTHR33514">
    <property type="entry name" value="PROTEIN ABCI12, CHLOROPLASTIC"/>
    <property type="match status" value="1"/>
</dbReference>
<gene>
    <name evidence="6" type="ORF">LARV_00125</name>
</gene>
<dbReference type="RefSeq" id="WP_075071822.1">
    <property type="nucleotide sequence ID" value="NZ_DF967972.1"/>
</dbReference>
<dbReference type="InterPro" id="IPR003339">
    <property type="entry name" value="ABC/ECF_trnsptr_transmembrane"/>
</dbReference>
<reference evidence="6" key="1">
    <citation type="submission" date="2015-07" db="EMBL/GenBank/DDBJ databases">
        <title>Draft Genome Sequences of Anaerolinea thermolimosa IMO-1, Bellilinea caldifistulae GOMI-1, Leptolinea tardivitalis YMTK-2, Levilinea saccharolytica KIBI-1,Longilinea arvoryzae KOME-1, Previously Described as Members of the Anaerolineaceae (Chloroflexi).</title>
        <authorList>
            <person name="Sekiguchi Y."/>
            <person name="Ohashi A."/>
            <person name="Matsuura N."/>
            <person name="Tourlousse M.D."/>
        </authorList>
    </citation>
    <scope>NUCLEOTIDE SEQUENCE [LARGE SCALE GENOMIC DNA]</scope>
    <source>
        <strain evidence="6">KOME-1</strain>
    </source>
</reference>
<evidence type="ECO:0000256" key="4">
    <source>
        <dbReference type="ARBA" id="ARBA00023136"/>
    </source>
</evidence>
<name>A0A0S7BDG9_9CHLR</name>
<dbReference type="PANTHER" id="PTHR33514:SF13">
    <property type="entry name" value="PROTEIN ABCI12, CHLOROPLASTIC"/>
    <property type="match status" value="1"/>
</dbReference>
<keyword evidence="4 5" id="KW-0472">Membrane</keyword>
<sequence length="272" mass="30466">MTAIRVSYYEGVKSFLSQLDPRTKLIYILWVFAMIMVFTDPRYQSFTMATLLLAAFAGKLSLKRVMKFGQLGIYAGVLSWVLWIVFLRDQGNPLFSIFGWAVTDMGVLKGLAVALRITSVLFAFLIVAMATPTREIITGLYQMKVSVVFAMVVGIVLRLIPQFQAEHGIIIEAQKSRATEFDKGGLMTRFRKHTAYIIPLSLRALKIVSDLSVAMESRAFDPYGKRNFVHASQFTRTDKIIFGIMIFFLIASIVIRIMGYGSLTIAGLSTGQ</sequence>
<dbReference type="STRING" id="360412.LARV_00125"/>
<evidence type="ECO:0000256" key="3">
    <source>
        <dbReference type="ARBA" id="ARBA00022989"/>
    </source>
</evidence>
<dbReference type="AlphaFoldDB" id="A0A0S7BDG9"/>
<organism evidence="6">
    <name type="scientific">Longilinea arvoryzae</name>
    <dbReference type="NCBI Taxonomy" id="360412"/>
    <lineage>
        <taxon>Bacteria</taxon>
        <taxon>Bacillati</taxon>
        <taxon>Chloroflexota</taxon>
        <taxon>Anaerolineae</taxon>
        <taxon>Anaerolineales</taxon>
        <taxon>Anaerolineaceae</taxon>
        <taxon>Longilinea</taxon>
    </lineage>
</organism>
<keyword evidence="2 5" id="KW-0812">Transmembrane</keyword>
<comment type="subcellular location">
    <subcellularLocation>
        <location evidence="1">Membrane</location>
        <topology evidence="1">Multi-pass membrane protein</topology>
    </subcellularLocation>
</comment>
<evidence type="ECO:0000256" key="2">
    <source>
        <dbReference type="ARBA" id="ARBA00022692"/>
    </source>
</evidence>
<feature type="transmembrane region" description="Helical" evidence="5">
    <location>
        <begin position="107"/>
        <end position="129"/>
    </location>
</feature>
<keyword evidence="7" id="KW-1185">Reference proteome</keyword>
<evidence type="ECO:0000256" key="1">
    <source>
        <dbReference type="ARBA" id="ARBA00004141"/>
    </source>
</evidence>
<evidence type="ECO:0000313" key="6">
    <source>
        <dbReference type="EMBL" id="GAP12390.1"/>
    </source>
</evidence>
<protein>
    <submittedName>
        <fullName evidence="6">ABC-type cobalt transport system, permease component CbiQ</fullName>
    </submittedName>
</protein>
<keyword evidence="3 5" id="KW-1133">Transmembrane helix</keyword>
<dbReference type="Proteomes" id="UP000055060">
    <property type="component" value="Unassembled WGS sequence"/>
</dbReference>
<feature type="transmembrane region" description="Helical" evidence="5">
    <location>
        <begin position="21"/>
        <end position="39"/>
    </location>
</feature>
<feature type="transmembrane region" description="Helical" evidence="5">
    <location>
        <begin position="141"/>
        <end position="160"/>
    </location>
</feature>
<proteinExistence type="predicted"/>
<dbReference type="CDD" id="cd16914">
    <property type="entry name" value="EcfT"/>
    <property type="match status" value="1"/>
</dbReference>
<feature type="transmembrane region" description="Helical" evidence="5">
    <location>
        <begin position="240"/>
        <end position="259"/>
    </location>
</feature>